<dbReference type="GO" id="GO:0008270">
    <property type="term" value="F:zinc ion binding"/>
    <property type="evidence" value="ECO:0007669"/>
    <property type="project" value="UniProtKB-UniRule"/>
</dbReference>
<evidence type="ECO:0000256" key="5">
    <source>
        <dbReference type="RuleBase" id="RU003956"/>
    </source>
</evidence>
<feature type="binding site" evidence="4">
    <location>
        <position position="95"/>
    </location>
    <ligand>
        <name>Zn(2+)</name>
        <dbReference type="ChEBI" id="CHEBI:29105"/>
    </ligand>
</feature>
<keyword evidence="5" id="KW-0456">Lyase</keyword>
<dbReference type="EMBL" id="KV417506">
    <property type="protein sequence ID" value="KZP27995.1"/>
    <property type="molecule type" value="Genomic_DNA"/>
</dbReference>
<accession>A0A166R7S8</accession>
<evidence type="ECO:0000313" key="6">
    <source>
        <dbReference type="EMBL" id="KZP27995.1"/>
    </source>
</evidence>
<evidence type="ECO:0000256" key="2">
    <source>
        <dbReference type="ARBA" id="ARBA00022723"/>
    </source>
</evidence>
<dbReference type="STRING" id="436010.A0A166R7S8"/>
<organism evidence="6 7">
    <name type="scientific">Athelia psychrophila</name>
    <dbReference type="NCBI Taxonomy" id="1759441"/>
    <lineage>
        <taxon>Eukaryota</taxon>
        <taxon>Fungi</taxon>
        <taxon>Dikarya</taxon>
        <taxon>Basidiomycota</taxon>
        <taxon>Agaricomycotina</taxon>
        <taxon>Agaricomycetes</taxon>
        <taxon>Agaricomycetidae</taxon>
        <taxon>Atheliales</taxon>
        <taxon>Atheliaceae</taxon>
        <taxon>Athelia</taxon>
    </lineage>
</organism>
<gene>
    <name evidence="6" type="ORF">FIBSPDRAFT_948224</name>
</gene>
<keyword evidence="7" id="KW-1185">Reference proteome</keyword>
<protein>
    <recommendedName>
        <fullName evidence="5">Carbonic anhydrase</fullName>
        <ecNumber evidence="5">4.2.1.1</ecNumber>
    </recommendedName>
    <alternativeName>
        <fullName evidence="5">Carbonate dehydratase</fullName>
    </alternativeName>
</protein>
<keyword evidence="2 4" id="KW-0479">Metal-binding</keyword>
<dbReference type="SMART" id="SM00947">
    <property type="entry name" value="Pro_CA"/>
    <property type="match status" value="1"/>
</dbReference>
<keyword evidence="3 4" id="KW-0862">Zinc</keyword>
<dbReference type="SUPFAM" id="SSF53056">
    <property type="entry name" value="beta-carbonic anhydrase, cab"/>
    <property type="match status" value="1"/>
</dbReference>
<feature type="binding site" evidence="4">
    <location>
        <position position="41"/>
    </location>
    <ligand>
        <name>Zn(2+)</name>
        <dbReference type="ChEBI" id="CHEBI:29105"/>
    </ligand>
</feature>
<comment type="function">
    <text evidence="5">Reversible hydration of carbon dioxide.</text>
</comment>
<reference evidence="6 7" key="1">
    <citation type="journal article" date="2016" name="Mol. Biol. Evol.">
        <title>Comparative Genomics of Early-Diverging Mushroom-Forming Fungi Provides Insights into the Origins of Lignocellulose Decay Capabilities.</title>
        <authorList>
            <person name="Nagy L.G."/>
            <person name="Riley R."/>
            <person name="Tritt A."/>
            <person name="Adam C."/>
            <person name="Daum C."/>
            <person name="Floudas D."/>
            <person name="Sun H."/>
            <person name="Yadav J.S."/>
            <person name="Pangilinan J."/>
            <person name="Larsson K.H."/>
            <person name="Matsuura K."/>
            <person name="Barry K."/>
            <person name="Labutti K."/>
            <person name="Kuo R."/>
            <person name="Ohm R.A."/>
            <person name="Bhattacharya S.S."/>
            <person name="Shirouzu T."/>
            <person name="Yoshinaga Y."/>
            <person name="Martin F.M."/>
            <person name="Grigoriev I.V."/>
            <person name="Hibbett D.S."/>
        </authorList>
    </citation>
    <scope>NUCLEOTIDE SEQUENCE [LARGE SCALE GENOMIC DNA]</scope>
    <source>
        <strain evidence="6 7">CBS 109695</strain>
    </source>
</reference>
<evidence type="ECO:0000256" key="4">
    <source>
        <dbReference type="PIRSR" id="PIRSR601765-1"/>
    </source>
</evidence>
<dbReference type="AlphaFoldDB" id="A0A166R7S8"/>
<comment type="catalytic activity">
    <reaction evidence="5">
        <text>hydrogencarbonate + H(+) = CO2 + H2O</text>
        <dbReference type="Rhea" id="RHEA:10748"/>
        <dbReference type="ChEBI" id="CHEBI:15377"/>
        <dbReference type="ChEBI" id="CHEBI:15378"/>
        <dbReference type="ChEBI" id="CHEBI:16526"/>
        <dbReference type="ChEBI" id="CHEBI:17544"/>
        <dbReference type="EC" id="4.2.1.1"/>
    </reaction>
</comment>
<name>A0A166R7S8_9AGAM</name>
<evidence type="ECO:0000256" key="3">
    <source>
        <dbReference type="ARBA" id="ARBA00022833"/>
    </source>
</evidence>
<dbReference type="GO" id="GO:0004089">
    <property type="term" value="F:carbonate dehydratase activity"/>
    <property type="evidence" value="ECO:0007669"/>
    <property type="project" value="UniProtKB-UniRule"/>
</dbReference>
<dbReference type="Pfam" id="PF00484">
    <property type="entry name" value="Pro_CA"/>
    <property type="match status" value="1"/>
</dbReference>
<comment type="cofactor">
    <cofactor evidence="4">
        <name>Zn(2+)</name>
        <dbReference type="ChEBI" id="CHEBI:29105"/>
    </cofactor>
    <text evidence="4">Binds 1 zinc ion per subunit.</text>
</comment>
<evidence type="ECO:0000313" key="7">
    <source>
        <dbReference type="Proteomes" id="UP000076532"/>
    </source>
</evidence>
<dbReference type="OrthoDB" id="10248475at2759"/>
<dbReference type="Proteomes" id="UP000076532">
    <property type="component" value="Unassembled WGS sequence"/>
</dbReference>
<sequence>MAHSQNTASFKEANKKYVENFPEAQGALTSPPLKRIAVVTCMDCRLDPFAHLGLLPGEAHVIRTAGGTAEALRSLIISQRVLGTNEIAVFHHNDCGMTEYDTFRLRTQIWNEAPKDPDGNISVEVSTALEAINFKPMGRLDGSVKADVKFLREHPLILYGESITGWEYDVKTGEITLVNVDDD</sequence>
<dbReference type="InterPro" id="IPR001765">
    <property type="entry name" value="Carbonic_anhydrase"/>
</dbReference>
<dbReference type="CDD" id="cd03379">
    <property type="entry name" value="beta_CA_cladeD"/>
    <property type="match status" value="1"/>
</dbReference>
<dbReference type="Gene3D" id="3.40.1050.10">
    <property type="entry name" value="Carbonic anhydrase"/>
    <property type="match status" value="1"/>
</dbReference>
<feature type="binding site" evidence="4">
    <location>
        <position position="92"/>
    </location>
    <ligand>
        <name>Zn(2+)</name>
        <dbReference type="ChEBI" id="CHEBI:29105"/>
    </ligand>
</feature>
<proteinExistence type="inferred from homology"/>
<dbReference type="PANTHER" id="PTHR43175">
    <property type="entry name" value="CARBONIC ANHYDRASE"/>
    <property type="match status" value="1"/>
</dbReference>
<dbReference type="EC" id="4.2.1.1" evidence="5"/>
<dbReference type="PANTHER" id="PTHR43175:SF3">
    <property type="entry name" value="CARBON DISULFIDE HYDROLASE"/>
    <property type="match status" value="1"/>
</dbReference>
<comment type="similarity">
    <text evidence="1 5">Belongs to the beta-class carbonic anhydrase family.</text>
</comment>
<feature type="binding site" evidence="4">
    <location>
        <position position="43"/>
    </location>
    <ligand>
        <name>Zn(2+)</name>
        <dbReference type="ChEBI" id="CHEBI:29105"/>
    </ligand>
</feature>
<dbReference type="InterPro" id="IPR036874">
    <property type="entry name" value="Carbonic_anhydrase_sf"/>
</dbReference>
<evidence type="ECO:0000256" key="1">
    <source>
        <dbReference type="ARBA" id="ARBA00006217"/>
    </source>
</evidence>